<protein>
    <recommendedName>
        <fullName evidence="3">Phenylalanyl-tRNA synthetase subunit alpha</fullName>
    </recommendedName>
</protein>
<organism evidence="1 2">
    <name type="scientific">Mesonia mobilis</name>
    <dbReference type="NCBI Taxonomy" id="369791"/>
    <lineage>
        <taxon>Bacteria</taxon>
        <taxon>Pseudomonadati</taxon>
        <taxon>Bacteroidota</taxon>
        <taxon>Flavobacteriia</taxon>
        <taxon>Flavobacteriales</taxon>
        <taxon>Flavobacteriaceae</taxon>
        <taxon>Mesonia</taxon>
    </lineage>
</organism>
<name>A0ABQ3C3L4_9FLAO</name>
<keyword evidence="2" id="KW-1185">Reference proteome</keyword>
<proteinExistence type="predicted"/>
<evidence type="ECO:0000313" key="2">
    <source>
        <dbReference type="Proteomes" id="UP000615593"/>
    </source>
</evidence>
<dbReference type="Proteomes" id="UP000615593">
    <property type="component" value="Unassembled WGS sequence"/>
</dbReference>
<dbReference type="RefSeq" id="WP_027885133.1">
    <property type="nucleotide sequence ID" value="NZ_BMWY01000006.1"/>
</dbReference>
<reference evidence="2" key="1">
    <citation type="journal article" date="2019" name="Int. J. Syst. Evol. Microbiol.">
        <title>The Global Catalogue of Microorganisms (GCM) 10K type strain sequencing project: providing services to taxonomists for standard genome sequencing and annotation.</title>
        <authorList>
            <consortium name="The Broad Institute Genomics Platform"/>
            <consortium name="The Broad Institute Genome Sequencing Center for Infectious Disease"/>
            <person name="Wu L."/>
            <person name="Ma J."/>
        </authorList>
    </citation>
    <scope>NUCLEOTIDE SEQUENCE [LARGE SCALE GENOMIC DNA]</scope>
    <source>
        <strain evidence="2">KCTC 12708</strain>
    </source>
</reference>
<dbReference type="EMBL" id="BMWY01000006">
    <property type="protein sequence ID" value="GGZ61045.1"/>
    <property type="molecule type" value="Genomic_DNA"/>
</dbReference>
<evidence type="ECO:0000313" key="1">
    <source>
        <dbReference type="EMBL" id="GGZ61045.1"/>
    </source>
</evidence>
<dbReference type="GeneID" id="94369997"/>
<accession>A0ABQ3C3L4</accession>
<sequence>MKKDIEIPVIEGVYLVAVNEFNKDHRTHDWYAYLINENNYPLETVLIVSSGYDKKDKTSTMRHTLKVLGAKSFAKVEYLEPNVLKLNNEFSVSFFAEGKMLHKNFIFKKHTIAEANAKKVPLMKEEGILAS</sequence>
<evidence type="ECO:0008006" key="3">
    <source>
        <dbReference type="Google" id="ProtNLM"/>
    </source>
</evidence>
<gene>
    <name evidence="1" type="ORF">GCM10008088_23330</name>
</gene>
<comment type="caution">
    <text evidence="1">The sequence shown here is derived from an EMBL/GenBank/DDBJ whole genome shotgun (WGS) entry which is preliminary data.</text>
</comment>